<keyword evidence="1" id="KW-0732">Signal</keyword>
<dbReference type="EMBL" id="CP047593">
    <property type="protein sequence ID" value="QHI69089.1"/>
    <property type="molecule type" value="Genomic_DNA"/>
</dbReference>
<name>A0A6P1M2M8_9BACT</name>
<dbReference type="GO" id="GO:0016788">
    <property type="term" value="F:hydrolase activity, acting on ester bonds"/>
    <property type="evidence" value="ECO:0007669"/>
    <property type="project" value="UniProtKB-ARBA"/>
</dbReference>
<proteinExistence type="predicted"/>
<protein>
    <recommendedName>
        <fullName evidence="2">SGNH hydrolase-type esterase domain-containing protein</fullName>
    </recommendedName>
</protein>
<evidence type="ECO:0000256" key="1">
    <source>
        <dbReference type="SAM" id="SignalP"/>
    </source>
</evidence>
<organism evidence="3 4">
    <name type="scientific">Tichowtungia aerotolerans</name>
    <dbReference type="NCBI Taxonomy" id="2697043"/>
    <lineage>
        <taxon>Bacteria</taxon>
        <taxon>Pseudomonadati</taxon>
        <taxon>Kiritimatiellota</taxon>
        <taxon>Tichowtungiia</taxon>
        <taxon>Tichowtungiales</taxon>
        <taxon>Tichowtungiaceae</taxon>
        <taxon>Tichowtungia</taxon>
    </lineage>
</organism>
<dbReference type="Gene3D" id="2.60.120.260">
    <property type="entry name" value="Galactose-binding domain-like"/>
    <property type="match status" value="1"/>
</dbReference>
<evidence type="ECO:0000259" key="2">
    <source>
        <dbReference type="Pfam" id="PF13472"/>
    </source>
</evidence>
<dbReference type="PANTHER" id="PTHR30383">
    <property type="entry name" value="THIOESTERASE 1/PROTEASE 1/LYSOPHOSPHOLIPASE L1"/>
    <property type="match status" value="1"/>
</dbReference>
<dbReference type="Gene3D" id="3.40.50.1110">
    <property type="entry name" value="SGNH hydrolase"/>
    <property type="match status" value="1"/>
</dbReference>
<dbReference type="AlphaFoldDB" id="A0A6P1M2M8"/>
<dbReference type="KEGG" id="taer:GT409_06390"/>
<feature type="signal peptide" evidence="1">
    <location>
        <begin position="1"/>
        <end position="17"/>
    </location>
</feature>
<dbReference type="SUPFAM" id="SSF52266">
    <property type="entry name" value="SGNH hydrolase"/>
    <property type="match status" value="1"/>
</dbReference>
<reference evidence="3 4" key="1">
    <citation type="submission" date="2020-01" db="EMBL/GenBank/DDBJ databases">
        <title>Ponticoccus aerotolerans gen. nov., sp. nov., an anaerobic bacterium and proposal of Ponticoccusceae fam. nov., Ponticoccusles ord. nov. and Ponticoccuse classis nov. in the phylum Kiritimatiellaeota.</title>
        <authorList>
            <person name="Zhou L.Y."/>
            <person name="Du Z.J."/>
        </authorList>
    </citation>
    <scope>NUCLEOTIDE SEQUENCE [LARGE SCALE GENOMIC DNA]</scope>
    <source>
        <strain evidence="3 4">S-5007</strain>
    </source>
</reference>
<keyword evidence="4" id="KW-1185">Reference proteome</keyword>
<feature type="chain" id="PRO_5026848044" description="SGNH hydrolase-type esterase domain-containing protein" evidence="1">
    <location>
        <begin position="18"/>
        <end position="354"/>
    </location>
</feature>
<dbReference type="PANTHER" id="PTHR30383:SF29">
    <property type="entry name" value="SGNH HYDROLASE-TYPE ESTERASE DOMAIN-CONTAINING PROTEIN"/>
    <property type="match status" value="1"/>
</dbReference>
<evidence type="ECO:0000313" key="3">
    <source>
        <dbReference type="EMBL" id="QHI69089.1"/>
    </source>
</evidence>
<evidence type="ECO:0000313" key="4">
    <source>
        <dbReference type="Proteomes" id="UP000464954"/>
    </source>
</evidence>
<sequence>MKKPILFAILLSSISSAVEIHGLRYVTETEEGIRFARFREDILAMPTHQLGLNPAKAQNTSGGIVAFKTDAAQITAHFKILSANYMGAGFGVFENSKLIEEFKFSPQATDAVLKFQSTQPGESLFEIVLPSFANVEFQGLESDGGKVPTIGNQKGADSACYVALGDSISHGVGQDGYGHKTWPFLLSRKLNMELFNLAVGGGKIAVPVAEMLEDWKWIDLITILVGYNGLHFNDKSPETYKADYARLLDAIRKNHPETKIVCISLLTTKKPVSEKTGHTVDEFRAVLEKLVAEHNDPNLILIKGEEVSSEKNLQADKPQDPVHLSIEGAALLADSLFEKLTSSALFHRKSTNHQ</sequence>
<dbReference type="Proteomes" id="UP000464954">
    <property type="component" value="Chromosome"/>
</dbReference>
<dbReference type="InterPro" id="IPR036514">
    <property type="entry name" value="SGNH_hydro_sf"/>
</dbReference>
<dbReference type="RefSeq" id="WP_160628073.1">
    <property type="nucleotide sequence ID" value="NZ_CP047593.1"/>
</dbReference>
<dbReference type="InterPro" id="IPR013830">
    <property type="entry name" value="SGNH_hydro"/>
</dbReference>
<dbReference type="InterPro" id="IPR051532">
    <property type="entry name" value="Ester_Hydrolysis_Enzymes"/>
</dbReference>
<feature type="domain" description="SGNH hydrolase-type esterase" evidence="2">
    <location>
        <begin position="163"/>
        <end position="330"/>
    </location>
</feature>
<gene>
    <name evidence="3" type="ORF">GT409_06390</name>
</gene>
<accession>A0A6P1M2M8</accession>
<dbReference type="Pfam" id="PF13472">
    <property type="entry name" value="Lipase_GDSL_2"/>
    <property type="match status" value="1"/>
</dbReference>